<dbReference type="AlphaFoldDB" id="A0A4C1ZAP1"/>
<reference evidence="2 3" key="1">
    <citation type="journal article" date="2019" name="Commun. Biol.">
        <title>The bagworm genome reveals a unique fibroin gene that provides high tensile strength.</title>
        <authorList>
            <person name="Kono N."/>
            <person name="Nakamura H."/>
            <person name="Ohtoshi R."/>
            <person name="Tomita M."/>
            <person name="Numata K."/>
            <person name="Arakawa K."/>
        </authorList>
    </citation>
    <scope>NUCLEOTIDE SEQUENCE [LARGE SCALE GENOMIC DNA]</scope>
</reference>
<name>A0A4C1ZAP1_EUMVA</name>
<sequence length="126" mass="14427">MAGRDDVEESPTLNEIGRFQRNRMNGAKVAREFFQHAESDQAPPCRFLLPPRELWLFSTESSERIDFLGKEPKDLVQYAIRSEDPNFPTNLDVEKLSETKSKQKPPGAGVKITHSRTEKVKISRKV</sequence>
<dbReference type="EMBL" id="BGZK01001667">
    <property type="protein sequence ID" value="GBP84243.1"/>
    <property type="molecule type" value="Genomic_DNA"/>
</dbReference>
<evidence type="ECO:0000313" key="3">
    <source>
        <dbReference type="Proteomes" id="UP000299102"/>
    </source>
</evidence>
<organism evidence="2 3">
    <name type="scientific">Eumeta variegata</name>
    <name type="common">Bagworm moth</name>
    <name type="synonym">Eumeta japonica</name>
    <dbReference type="NCBI Taxonomy" id="151549"/>
    <lineage>
        <taxon>Eukaryota</taxon>
        <taxon>Metazoa</taxon>
        <taxon>Ecdysozoa</taxon>
        <taxon>Arthropoda</taxon>
        <taxon>Hexapoda</taxon>
        <taxon>Insecta</taxon>
        <taxon>Pterygota</taxon>
        <taxon>Neoptera</taxon>
        <taxon>Endopterygota</taxon>
        <taxon>Lepidoptera</taxon>
        <taxon>Glossata</taxon>
        <taxon>Ditrysia</taxon>
        <taxon>Tineoidea</taxon>
        <taxon>Psychidae</taxon>
        <taxon>Oiketicinae</taxon>
        <taxon>Eumeta</taxon>
    </lineage>
</organism>
<comment type="caution">
    <text evidence="2">The sequence shown here is derived from an EMBL/GenBank/DDBJ whole genome shotgun (WGS) entry which is preliminary data.</text>
</comment>
<feature type="compositionally biased region" description="Basic and acidic residues" evidence="1">
    <location>
        <begin position="115"/>
        <end position="126"/>
    </location>
</feature>
<evidence type="ECO:0000256" key="1">
    <source>
        <dbReference type="SAM" id="MobiDB-lite"/>
    </source>
</evidence>
<gene>
    <name evidence="2" type="ORF">EVAR_103431_1</name>
</gene>
<evidence type="ECO:0000313" key="2">
    <source>
        <dbReference type="EMBL" id="GBP84243.1"/>
    </source>
</evidence>
<dbReference type="Proteomes" id="UP000299102">
    <property type="component" value="Unassembled WGS sequence"/>
</dbReference>
<accession>A0A4C1ZAP1</accession>
<feature type="region of interest" description="Disordered" evidence="1">
    <location>
        <begin position="97"/>
        <end position="126"/>
    </location>
</feature>
<protein>
    <submittedName>
        <fullName evidence="2">Uncharacterized protein</fullName>
    </submittedName>
</protein>
<proteinExistence type="predicted"/>
<feature type="region of interest" description="Disordered" evidence="1">
    <location>
        <begin position="1"/>
        <end position="21"/>
    </location>
</feature>
<keyword evidence="3" id="KW-1185">Reference proteome</keyword>